<feature type="transmembrane region" description="Helical" evidence="7">
    <location>
        <begin position="81"/>
        <end position="105"/>
    </location>
</feature>
<keyword evidence="2 7" id="KW-0813">Transport</keyword>
<comment type="similarity">
    <text evidence="7">Belongs to the binding-protein-dependent transport system permease family.</text>
</comment>
<dbReference type="Gene3D" id="1.10.3720.10">
    <property type="entry name" value="MetI-like"/>
    <property type="match status" value="1"/>
</dbReference>
<gene>
    <name evidence="9" type="ORF">HZI73_24825</name>
</gene>
<evidence type="ECO:0000313" key="9">
    <source>
        <dbReference type="EMBL" id="QUI25325.1"/>
    </source>
</evidence>
<keyword evidence="5 7" id="KW-1133">Transmembrane helix</keyword>
<feature type="domain" description="ABC transmembrane type-1" evidence="8">
    <location>
        <begin position="81"/>
        <end position="267"/>
    </location>
</feature>
<keyword evidence="3" id="KW-1003">Cell membrane</keyword>
<keyword evidence="4 7" id="KW-0812">Transmembrane</keyword>
<dbReference type="GO" id="GO:0055085">
    <property type="term" value="P:transmembrane transport"/>
    <property type="evidence" value="ECO:0007669"/>
    <property type="project" value="InterPro"/>
</dbReference>
<keyword evidence="10" id="KW-1185">Reference proteome</keyword>
<name>A0A8J8MNZ6_9FIRM</name>
<dbReference type="InterPro" id="IPR050366">
    <property type="entry name" value="BP-dependent_transpt_permease"/>
</dbReference>
<proteinExistence type="inferred from homology"/>
<evidence type="ECO:0000256" key="2">
    <source>
        <dbReference type="ARBA" id="ARBA00022448"/>
    </source>
</evidence>
<evidence type="ECO:0000256" key="1">
    <source>
        <dbReference type="ARBA" id="ARBA00004651"/>
    </source>
</evidence>
<dbReference type="RefSeq" id="WP_212696026.1">
    <property type="nucleotide sequence ID" value="NZ_CP058649.1"/>
</dbReference>
<organism evidence="9 10">
    <name type="scientific">Vallitalea pronyensis</name>
    <dbReference type="NCBI Taxonomy" id="1348613"/>
    <lineage>
        <taxon>Bacteria</taxon>
        <taxon>Bacillati</taxon>
        <taxon>Bacillota</taxon>
        <taxon>Clostridia</taxon>
        <taxon>Lachnospirales</taxon>
        <taxon>Vallitaleaceae</taxon>
        <taxon>Vallitalea</taxon>
    </lineage>
</organism>
<evidence type="ECO:0000256" key="4">
    <source>
        <dbReference type="ARBA" id="ARBA00022692"/>
    </source>
</evidence>
<dbReference type="Proteomes" id="UP000683246">
    <property type="component" value="Chromosome"/>
</dbReference>
<dbReference type="InterPro" id="IPR000515">
    <property type="entry name" value="MetI-like"/>
</dbReference>
<dbReference type="GO" id="GO:0005886">
    <property type="term" value="C:plasma membrane"/>
    <property type="evidence" value="ECO:0007669"/>
    <property type="project" value="UniProtKB-SubCell"/>
</dbReference>
<dbReference type="KEGG" id="vpy:HZI73_24825"/>
<dbReference type="CDD" id="cd06261">
    <property type="entry name" value="TM_PBP2"/>
    <property type="match status" value="1"/>
</dbReference>
<evidence type="ECO:0000313" key="10">
    <source>
        <dbReference type="Proteomes" id="UP000683246"/>
    </source>
</evidence>
<feature type="transmembrane region" description="Helical" evidence="7">
    <location>
        <begin position="247"/>
        <end position="268"/>
    </location>
</feature>
<sequence length="283" mass="31604">MDMTKKIAIKIILKDKCMLMGTCLLVLFSLVVMIVPFMNLPSPSCSTKEVFLKPSLIHLLGTNDMGQDIFSRLLFGLRTSMFISLSVGVIATSISGFLGILSALTGGLLDRFILRICDIFLALPEFIICLLVASYIRPNLITLIVIISMLNWQGPLKVLRSQALICSKDLPVTTARTFGANNMYLLRKHIIPNISPLLLSIFIRNVRMAVFMEASFSYLGLVAPEVVSFGKIMSNAMSFTYLEVWKWWLLPVGITLSLFLLALSYMGYSVENRKSIDLEEDIS</sequence>
<dbReference type="PANTHER" id="PTHR43386">
    <property type="entry name" value="OLIGOPEPTIDE TRANSPORT SYSTEM PERMEASE PROTEIN APPC"/>
    <property type="match status" value="1"/>
</dbReference>
<keyword evidence="6 7" id="KW-0472">Membrane</keyword>
<dbReference type="SUPFAM" id="SSF161098">
    <property type="entry name" value="MetI-like"/>
    <property type="match status" value="1"/>
</dbReference>
<evidence type="ECO:0000259" key="8">
    <source>
        <dbReference type="PROSITE" id="PS50928"/>
    </source>
</evidence>
<accession>A0A8J8MNZ6</accession>
<protein>
    <submittedName>
        <fullName evidence="9">ABC transporter permease</fullName>
    </submittedName>
</protein>
<dbReference type="EMBL" id="CP058649">
    <property type="protein sequence ID" value="QUI25325.1"/>
    <property type="molecule type" value="Genomic_DNA"/>
</dbReference>
<dbReference type="AlphaFoldDB" id="A0A8J8MNZ6"/>
<dbReference type="PROSITE" id="PS50928">
    <property type="entry name" value="ABC_TM1"/>
    <property type="match status" value="1"/>
</dbReference>
<dbReference type="Pfam" id="PF00528">
    <property type="entry name" value="BPD_transp_1"/>
    <property type="match status" value="1"/>
</dbReference>
<evidence type="ECO:0000256" key="6">
    <source>
        <dbReference type="ARBA" id="ARBA00023136"/>
    </source>
</evidence>
<comment type="subcellular location">
    <subcellularLocation>
        <location evidence="1 7">Cell membrane</location>
        <topology evidence="1 7">Multi-pass membrane protein</topology>
    </subcellularLocation>
</comment>
<evidence type="ECO:0000256" key="7">
    <source>
        <dbReference type="RuleBase" id="RU363032"/>
    </source>
</evidence>
<dbReference type="PANTHER" id="PTHR43386:SF1">
    <property type="entry name" value="D,D-DIPEPTIDE TRANSPORT SYSTEM PERMEASE PROTEIN DDPC-RELATED"/>
    <property type="match status" value="1"/>
</dbReference>
<evidence type="ECO:0000256" key="5">
    <source>
        <dbReference type="ARBA" id="ARBA00022989"/>
    </source>
</evidence>
<dbReference type="InterPro" id="IPR035906">
    <property type="entry name" value="MetI-like_sf"/>
</dbReference>
<reference evidence="9" key="1">
    <citation type="submission" date="2020-07" db="EMBL/GenBank/DDBJ databases">
        <title>Vallitalea pronyensis genome.</title>
        <authorList>
            <person name="Postec A."/>
        </authorList>
    </citation>
    <scope>NUCLEOTIDE SEQUENCE</scope>
    <source>
        <strain evidence="9">FatNI3</strain>
    </source>
</reference>
<evidence type="ECO:0000256" key="3">
    <source>
        <dbReference type="ARBA" id="ARBA00022475"/>
    </source>
</evidence>